<dbReference type="GO" id="GO:0032204">
    <property type="term" value="P:regulation of telomere maintenance"/>
    <property type="evidence" value="ECO:0007669"/>
    <property type="project" value="TreeGrafter"/>
</dbReference>
<name>A0A9D5BSW9_9LILI</name>
<dbReference type="InterPro" id="IPR026314">
    <property type="entry name" value="YLP_motif_con_p1"/>
</dbReference>
<evidence type="ECO:0000313" key="2">
    <source>
        <dbReference type="EMBL" id="KAJ0959980.1"/>
    </source>
</evidence>
<organism evidence="2 3">
    <name type="scientific">Dioscorea zingiberensis</name>
    <dbReference type="NCBI Taxonomy" id="325984"/>
    <lineage>
        <taxon>Eukaryota</taxon>
        <taxon>Viridiplantae</taxon>
        <taxon>Streptophyta</taxon>
        <taxon>Embryophyta</taxon>
        <taxon>Tracheophyta</taxon>
        <taxon>Spermatophyta</taxon>
        <taxon>Magnoliopsida</taxon>
        <taxon>Liliopsida</taxon>
        <taxon>Dioscoreales</taxon>
        <taxon>Dioscoreaceae</taxon>
        <taxon>Dioscorea</taxon>
    </lineage>
</organism>
<reference evidence="2 3" key="1">
    <citation type="journal article" date="2022" name="Hortic Res">
        <title>The genome of Dioscorea zingiberensis sheds light on the biosynthesis, origin and evolution of the medicinally important diosgenin saponins.</title>
        <authorList>
            <person name="Li Y."/>
            <person name="Tan C."/>
            <person name="Li Z."/>
            <person name="Guo J."/>
            <person name="Li S."/>
            <person name="Chen X."/>
            <person name="Wang C."/>
            <person name="Dai X."/>
            <person name="Yang H."/>
            <person name="Song W."/>
            <person name="Hou L."/>
            <person name="Xu J."/>
            <person name="Tong Z."/>
            <person name="Xu A."/>
            <person name="Yuan X."/>
            <person name="Wang W."/>
            <person name="Yang Q."/>
            <person name="Chen L."/>
            <person name="Sun Z."/>
            <person name="Wang K."/>
            <person name="Pan B."/>
            <person name="Chen J."/>
            <person name="Bao Y."/>
            <person name="Liu F."/>
            <person name="Qi X."/>
            <person name="Gang D.R."/>
            <person name="Wen J."/>
            <person name="Li J."/>
        </authorList>
    </citation>
    <scope>NUCLEOTIDE SEQUENCE [LARGE SCALE GENOMIC DNA]</scope>
    <source>
        <strain evidence="2">Dzin_1.0</strain>
    </source>
</reference>
<accession>A0A9D5BSW9</accession>
<dbReference type="GO" id="GO:0005634">
    <property type="term" value="C:nucleus"/>
    <property type="evidence" value="ECO:0007669"/>
    <property type="project" value="InterPro"/>
</dbReference>
<feature type="region of interest" description="Disordered" evidence="1">
    <location>
        <begin position="235"/>
        <end position="254"/>
    </location>
</feature>
<protein>
    <submittedName>
        <fullName evidence="2">Uncharacterized protein</fullName>
    </submittedName>
</protein>
<dbReference type="AlphaFoldDB" id="A0A9D5BSW9"/>
<proteinExistence type="predicted"/>
<dbReference type="Proteomes" id="UP001085076">
    <property type="component" value="Unassembled WGS sequence"/>
</dbReference>
<dbReference type="OrthoDB" id="513595at2759"/>
<comment type="caution">
    <text evidence="2">The sequence shown here is derived from an EMBL/GenBank/DDBJ whole genome shotgun (WGS) entry which is preliminary data.</text>
</comment>
<dbReference type="PANTHER" id="PTHR13413:SF0">
    <property type="entry name" value="YLP MOTIF-CONTAINING PROTEIN 1"/>
    <property type="match status" value="1"/>
</dbReference>
<keyword evidence="3" id="KW-1185">Reference proteome</keyword>
<sequence>MFSIKHYQSSMWERDSHFHRSYLSLDKPKVSDALHLFKQPHRVTRPDHFVIILRGLPGSGKELLSKAAMRDLEVEKWWWCSLIHSMDDYFMTEVEKVEENDASKSSSSPRGKKPVVKKVMEYCYEPEMQEMQYYLEIDPFGGGMCSFALVDDRNLRVAEFAQFWAIAKVDMDTEDADNDVTSEACERESRRRPWNLLLKTMCLMVGNTGFSIAAAKKANVSSLVIGPGAGYNLKSNPLPEEENPVATRSTAKPKRQNVFQDQLHVQNTNPSKLFLTGGDIEIGGLDLEDE</sequence>
<dbReference type="InterPro" id="IPR027417">
    <property type="entry name" value="P-loop_NTPase"/>
</dbReference>
<evidence type="ECO:0000256" key="1">
    <source>
        <dbReference type="SAM" id="MobiDB-lite"/>
    </source>
</evidence>
<gene>
    <name evidence="2" type="ORF">J5N97_000236</name>
</gene>
<dbReference type="PANTHER" id="PTHR13413">
    <property type="entry name" value="YLP MOTIF CONTAINING PROTEIN NUCLEAR PROTEIN ZAP"/>
    <property type="match status" value="1"/>
</dbReference>
<dbReference type="EMBL" id="JAGGNH010000125">
    <property type="protein sequence ID" value="KAJ0959980.1"/>
    <property type="molecule type" value="Genomic_DNA"/>
</dbReference>
<dbReference type="Gene3D" id="3.40.50.300">
    <property type="entry name" value="P-loop containing nucleotide triphosphate hydrolases"/>
    <property type="match status" value="1"/>
</dbReference>
<evidence type="ECO:0000313" key="3">
    <source>
        <dbReference type="Proteomes" id="UP001085076"/>
    </source>
</evidence>